<accession>A0AA40ME95</accession>
<proteinExistence type="predicted"/>
<dbReference type="EMBL" id="JQIM01000010">
    <property type="protein sequence ID" value="KGX07339.1"/>
    <property type="molecule type" value="Genomic_DNA"/>
</dbReference>
<dbReference type="InterPro" id="IPR016084">
    <property type="entry name" value="Haem_Oase-like_multi-hlx"/>
</dbReference>
<dbReference type="GO" id="GO:0005829">
    <property type="term" value="C:cytosol"/>
    <property type="evidence" value="ECO:0007669"/>
    <property type="project" value="TreeGrafter"/>
</dbReference>
<dbReference type="InterPro" id="IPR050967">
    <property type="entry name" value="Thiamine_Salvage_TenA"/>
</dbReference>
<dbReference type="SUPFAM" id="SSF48613">
    <property type="entry name" value="Heme oxygenase-like"/>
    <property type="match status" value="1"/>
</dbReference>
<dbReference type="Pfam" id="PF03070">
    <property type="entry name" value="TENA_THI-4"/>
    <property type="match status" value="1"/>
</dbReference>
<dbReference type="PANTHER" id="PTHR43198:SF2">
    <property type="entry name" value="SI:CH1073-67J19.1-RELATED"/>
    <property type="match status" value="1"/>
</dbReference>
<dbReference type="AlphaFoldDB" id="A0AA40ME95"/>
<evidence type="ECO:0000259" key="1">
    <source>
        <dbReference type="Pfam" id="PF03070"/>
    </source>
</evidence>
<organism evidence="2 3">
    <name type="scientific">Burkholderia pseudomallei</name>
    <name type="common">Pseudomonas pseudomallei</name>
    <dbReference type="NCBI Taxonomy" id="28450"/>
    <lineage>
        <taxon>Bacteria</taxon>
        <taxon>Pseudomonadati</taxon>
        <taxon>Pseudomonadota</taxon>
        <taxon>Betaproteobacteria</taxon>
        <taxon>Burkholderiales</taxon>
        <taxon>Burkholderiaceae</taxon>
        <taxon>Burkholderia</taxon>
        <taxon>pseudomallei group</taxon>
    </lineage>
</organism>
<evidence type="ECO:0000313" key="2">
    <source>
        <dbReference type="EMBL" id="KGX07339.1"/>
    </source>
</evidence>
<name>A0AA40ME95_BURPE</name>
<dbReference type="RefSeq" id="WP_232733670.1">
    <property type="nucleotide sequence ID" value="NZ_CP076297.1"/>
</dbReference>
<dbReference type="InterPro" id="IPR004305">
    <property type="entry name" value="Thiaminase-2/PQQC"/>
</dbReference>
<feature type="domain" description="Thiaminase-2/PQQC" evidence="1">
    <location>
        <begin position="46"/>
        <end position="190"/>
    </location>
</feature>
<evidence type="ECO:0000313" key="3">
    <source>
        <dbReference type="Proteomes" id="UP000030475"/>
    </source>
</evidence>
<dbReference type="PANTHER" id="PTHR43198">
    <property type="entry name" value="BIFUNCTIONAL TH2 PROTEIN"/>
    <property type="match status" value="1"/>
</dbReference>
<gene>
    <name evidence="2" type="ORF">Y036_2342</name>
</gene>
<comment type="caution">
    <text evidence="2">The sequence shown here is derived from an EMBL/GenBank/DDBJ whole genome shotgun (WGS) entry which is preliminary data.</text>
</comment>
<protein>
    <submittedName>
        <fullName evidence="2">TENA/THI-4/PQQC family protein</fullName>
    </submittedName>
</protein>
<dbReference type="Gene3D" id="1.20.910.10">
    <property type="entry name" value="Heme oxygenase-like"/>
    <property type="match status" value="1"/>
</dbReference>
<sequence>MKPLVTRTPRRIQLDHPSLAKLDVPTSPPPANSITSQLWEACYSLAQDALNSPYIQGIANGTLPPCNYGQYTVQDAAYCVRAEQDYRLVEARAKKHHEDVLAAFAQARYESYLSYTDSIMKAWHIKDILAINPNDAVKAYVAHEHYVAEFMEPIYGVVAMIPCDRLWSWLAETLSPDNVPNNLYDFWISDNQGWSGTYSLENFVNSWFAAHPKQYEWESALKAYRGSMLGEVGDFRAALE</sequence>
<reference evidence="2 3" key="1">
    <citation type="submission" date="2014-08" db="EMBL/GenBank/DDBJ databases">
        <authorList>
            <person name="Bunnell A."/>
            <person name="Chain P.S."/>
            <person name="Chertkov O."/>
            <person name="Currie B.J."/>
            <person name="Daligault H.E."/>
            <person name="Davenport K.W."/>
            <person name="Davis C."/>
            <person name="Gleasner C.D."/>
            <person name="Johnson S.L."/>
            <person name="Kaestli M."/>
            <person name="Koren S."/>
            <person name="Kunde Y.A."/>
            <person name="Mayo M."/>
            <person name="McMurry K.K."/>
            <person name="Price E.P."/>
            <person name="Reitenga K.G."/>
            <person name="Robison R."/>
            <person name="Rosovitz M.J."/>
            <person name="Sarovich D.S."/>
            <person name="Teshima H."/>
        </authorList>
    </citation>
    <scope>NUCLEOTIDE SEQUENCE [LARGE SCALE GENOMIC DNA]</scope>
    <source>
        <strain evidence="2 3">MSHR44</strain>
    </source>
</reference>
<dbReference type="Proteomes" id="UP000030475">
    <property type="component" value="Unassembled WGS sequence"/>
</dbReference>
<dbReference type="CDD" id="cd19359">
    <property type="entry name" value="TenA_C_Bt3146-like"/>
    <property type="match status" value="1"/>
</dbReference>